<dbReference type="Proteomes" id="UP000001940">
    <property type="component" value="Chromosome V"/>
</dbReference>
<name>Q9NES3_CAEEL</name>
<sequence length="66" mass="7738">MLQPLLSMPKLLKQRRNVRRWCVCALSPSCHFSLLRAEEPSTPLDKSSSRSPLQHPFVVRMRTYWA</sequence>
<dbReference type="HOGENOM" id="CLU_1549021_0_0_1"/>
<evidence type="ECO:0000313" key="2">
    <source>
        <dbReference type="Proteomes" id="UP000001940"/>
    </source>
</evidence>
<gene>
    <name evidence="1" type="ORF">CELE_Y59A8B.24</name>
    <name evidence="1 3" type="ORF">Y59A8B.24</name>
</gene>
<dbReference type="AGR" id="WB:WBGene00013356"/>
<dbReference type="EMBL" id="BX284605">
    <property type="protein sequence ID" value="CAB60942.2"/>
    <property type="molecule type" value="Genomic_DNA"/>
</dbReference>
<keyword evidence="2" id="KW-1185">Reference proteome</keyword>
<evidence type="ECO:0000313" key="3">
    <source>
        <dbReference type="WormBase" id="Y59A8B.24"/>
    </source>
</evidence>
<reference evidence="1 2" key="1">
    <citation type="journal article" date="1998" name="Science">
        <title>Genome sequence of the nematode C. elegans: a platform for investigating biology.</title>
        <authorList>
            <consortium name="The C. elegans sequencing consortium"/>
            <person name="Sulson J.E."/>
            <person name="Waterston R."/>
        </authorList>
    </citation>
    <scope>NUCLEOTIDE SEQUENCE [LARGE SCALE GENOMIC DNA]</scope>
    <source>
        <strain evidence="1 2">Bristol N2</strain>
    </source>
</reference>
<protein>
    <submittedName>
        <fullName evidence="1">Secreted protein</fullName>
    </submittedName>
</protein>
<organism evidence="1 2">
    <name type="scientific">Caenorhabditis elegans</name>
    <dbReference type="NCBI Taxonomy" id="6239"/>
    <lineage>
        <taxon>Eukaryota</taxon>
        <taxon>Metazoa</taxon>
        <taxon>Ecdysozoa</taxon>
        <taxon>Nematoda</taxon>
        <taxon>Chromadorea</taxon>
        <taxon>Rhabditida</taxon>
        <taxon>Rhabditina</taxon>
        <taxon>Rhabditomorpha</taxon>
        <taxon>Rhabditoidea</taxon>
        <taxon>Rhabditidae</taxon>
        <taxon>Peloderinae</taxon>
        <taxon>Caenorhabditis</taxon>
    </lineage>
</organism>
<accession>Q9NES3</accession>
<dbReference type="AlphaFoldDB" id="Q9NES3"/>
<proteinExistence type="predicted"/>
<dbReference type="WormBase" id="Y59A8B.24">
    <property type="protein sequence ID" value="CE52439"/>
    <property type="gene ID" value="WBGene00013356"/>
</dbReference>
<dbReference type="Bgee" id="WBGene00013356">
    <property type="expression patterns" value="Expressed in pharyngeal muscle cell (C elegans) and 2 other cell types or tissues"/>
</dbReference>
<dbReference type="UCSC" id="Y59A8B.24">
    <property type="organism name" value="c. elegans"/>
</dbReference>
<dbReference type="InParanoid" id="Q9NES3"/>
<evidence type="ECO:0000313" key="1">
    <source>
        <dbReference type="EMBL" id="CAB60942.2"/>
    </source>
</evidence>